<dbReference type="GO" id="GO:0046961">
    <property type="term" value="F:proton-transporting ATPase activity, rotational mechanism"/>
    <property type="evidence" value="ECO:0007669"/>
    <property type="project" value="TreeGrafter"/>
</dbReference>
<gene>
    <name evidence="15" type="primary">atpF</name>
    <name evidence="18" type="ORF">E2F46_11320</name>
</gene>
<dbReference type="GO" id="GO:0045259">
    <property type="term" value="C:proton-transporting ATP synthase complex"/>
    <property type="evidence" value="ECO:0007669"/>
    <property type="project" value="UniProtKB-KW"/>
</dbReference>
<dbReference type="PANTHER" id="PTHR33445:SF1">
    <property type="entry name" value="ATP SYNTHASE SUBUNIT B"/>
    <property type="match status" value="1"/>
</dbReference>
<keyword evidence="7 15" id="KW-1133">Transmembrane helix</keyword>
<keyword evidence="9 15" id="KW-0472">Membrane</keyword>
<dbReference type="EMBL" id="SMTF01000009">
    <property type="protein sequence ID" value="TDK23203.1"/>
    <property type="molecule type" value="Genomic_DNA"/>
</dbReference>
<organism evidence="18 19">
    <name type="scientific">Luteimonas aestuarii</name>
    <dbReference type="NCBI Taxonomy" id="453837"/>
    <lineage>
        <taxon>Bacteria</taxon>
        <taxon>Pseudomonadati</taxon>
        <taxon>Pseudomonadota</taxon>
        <taxon>Gammaproteobacteria</taxon>
        <taxon>Lysobacterales</taxon>
        <taxon>Lysobacteraceae</taxon>
        <taxon>Luteimonas</taxon>
    </lineage>
</organism>
<comment type="subunit">
    <text evidence="13">F-type ATPases have 2 components, F(1) - the catalytic core - and F(0) - the membrane proton channel. F(1) has five subunits: alpha(3), beta(3), gamma(1), delta(1), epsilon(1). F(0) has four main subunits: a(1), b(2) and c(10-14). The alpha and beta chains form an alternating ring which encloses part of the gamma chain. F(1) is attached to F(0) by a central stalk formed by the gamma and epsilon chains, while a peripheral stalk is formed by the delta and b chains.</text>
</comment>
<dbReference type="PANTHER" id="PTHR33445">
    <property type="entry name" value="ATP SYNTHASE SUBUNIT B', CHLOROPLASTIC"/>
    <property type="match status" value="1"/>
</dbReference>
<protein>
    <recommendedName>
        <fullName evidence="15">ATP synthase subunit b</fullName>
    </recommendedName>
    <alternativeName>
        <fullName evidence="15">ATP synthase F(0) sector subunit b</fullName>
    </alternativeName>
    <alternativeName>
        <fullName evidence="15">ATPase subunit I</fullName>
    </alternativeName>
    <alternativeName>
        <fullName evidence="15">F-type ATPase subunit b</fullName>
        <shortName evidence="15">F-ATPase subunit b</shortName>
    </alternativeName>
</protein>
<keyword evidence="3 15" id="KW-1003">Cell membrane</keyword>
<dbReference type="GO" id="GO:0046933">
    <property type="term" value="F:proton-transporting ATP synthase activity, rotational mechanism"/>
    <property type="evidence" value="ECO:0007669"/>
    <property type="project" value="UniProtKB-UniRule"/>
</dbReference>
<evidence type="ECO:0000256" key="15">
    <source>
        <dbReference type="HAMAP-Rule" id="MF_01398"/>
    </source>
</evidence>
<keyword evidence="17" id="KW-0175">Coiled coil</keyword>
<reference evidence="18 19" key="1">
    <citation type="submission" date="2019-03" db="EMBL/GenBank/DDBJ databases">
        <title>Luteimonas zhaokaii sp.nov., isolated from the rectal contents of Plateau pika in Yushu, Qinghai Province, China.</title>
        <authorList>
            <person name="Zhang G."/>
        </authorList>
    </citation>
    <scope>NUCLEOTIDE SEQUENCE [LARGE SCALE GENOMIC DNA]</scope>
    <source>
        <strain evidence="18 19">B9</strain>
    </source>
</reference>
<feature type="coiled-coil region" evidence="17">
    <location>
        <begin position="40"/>
        <end position="82"/>
    </location>
</feature>
<evidence type="ECO:0000256" key="7">
    <source>
        <dbReference type="ARBA" id="ARBA00022989"/>
    </source>
</evidence>
<evidence type="ECO:0000256" key="8">
    <source>
        <dbReference type="ARBA" id="ARBA00023065"/>
    </source>
</evidence>
<evidence type="ECO:0000256" key="14">
    <source>
        <dbReference type="ARBA" id="ARBA00037847"/>
    </source>
</evidence>
<keyword evidence="6 15" id="KW-0375">Hydrogen ion transport</keyword>
<evidence type="ECO:0000256" key="1">
    <source>
        <dbReference type="ARBA" id="ARBA00005513"/>
    </source>
</evidence>
<evidence type="ECO:0000256" key="3">
    <source>
        <dbReference type="ARBA" id="ARBA00022475"/>
    </source>
</evidence>
<comment type="function">
    <text evidence="12">Component of the F(0) channel, it forms part of the peripheral stalk, linking F(1) to F(0). The b'-subunit is a diverged and duplicated form of b found in plants and photosynthetic bacteria.</text>
</comment>
<keyword evidence="2 15" id="KW-0813">Transport</keyword>
<comment type="similarity">
    <text evidence="1 15 16">Belongs to the ATPase B chain family.</text>
</comment>
<dbReference type="NCBIfam" id="TIGR01144">
    <property type="entry name" value="ATP_synt_b"/>
    <property type="match status" value="1"/>
</dbReference>
<keyword evidence="4 15" id="KW-0138">CF(0)</keyword>
<comment type="subcellular location">
    <subcellularLocation>
        <location evidence="15">Cell membrane</location>
        <topology evidence="15">Single-pass membrane protein</topology>
    </subcellularLocation>
    <subcellularLocation>
        <location evidence="14">Endomembrane system</location>
        <topology evidence="14">Single-pass membrane protein</topology>
    </subcellularLocation>
</comment>
<keyword evidence="19" id="KW-1185">Reference proteome</keyword>
<evidence type="ECO:0000256" key="12">
    <source>
        <dbReference type="ARBA" id="ARBA00025614"/>
    </source>
</evidence>
<evidence type="ECO:0000256" key="2">
    <source>
        <dbReference type="ARBA" id="ARBA00022448"/>
    </source>
</evidence>
<dbReference type="InterPro" id="IPR002146">
    <property type="entry name" value="ATP_synth_b/b'su_bac/chlpt"/>
</dbReference>
<dbReference type="InterPro" id="IPR028987">
    <property type="entry name" value="ATP_synth_B-like_membr_sf"/>
</dbReference>
<feature type="transmembrane region" description="Helical" evidence="15">
    <location>
        <begin position="6"/>
        <end position="26"/>
    </location>
</feature>
<name>A0A4R5TMP8_9GAMM</name>
<sequence>MQFNATFLGQGLAFAILIWFTWKFVWPPLMNAIEERQKKIAEGLAAADNAQKNLAQAEEKVADELKAARVKANEIIAQANQRAIQIVEAANAEAALASDRHKAMADAEILAASNRAREDLRRQVSVLAVAGAEKLLKREIDANAHKALLDELAAQLSDEAA</sequence>
<dbReference type="GO" id="GO:0005886">
    <property type="term" value="C:plasma membrane"/>
    <property type="evidence" value="ECO:0007669"/>
    <property type="project" value="UniProtKB-SubCell"/>
</dbReference>
<dbReference type="AlphaFoldDB" id="A0A4R5TMP8"/>
<evidence type="ECO:0000256" key="13">
    <source>
        <dbReference type="ARBA" id="ARBA00026054"/>
    </source>
</evidence>
<dbReference type="Gene3D" id="6.10.250.1580">
    <property type="match status" value="1"/>
</dbReference>
<dbReference type="GO" id="GO:0012505">
    <property type="term" value="C:endomembrane system"/>
    <property type="evidence" value="ECO:0007669"/>
    <property type="project" value="UniProtKB-SubCell"/>
</dbReference>
<keyword evidence="8 15" id="KW-0406">Ion transport</keyword>
<keyword evidence="10 15" id="KW-0066">ATP synthesis</keyword>
<evidence type="ECO:0000256" key="16">
    <source>
        <dbReference type="RuleBase" id="RU003848"/>
    </source>
</evidence>
<dbReference type="HAMAP" id="MF_01398">
    <property type="entry name" value="ATP_synth_b_bprime"/>
    <property type="match status" value="1"/>
</dbReference>
<accession>A0A4R5TMP8</accession>
<evidence type="ECO:0000256" key="11">
    <source>
        <dbReference type="ARBA" id="ARBA00025198"/>
    </source>
</evidence>
<dbReference type="Pfam" id="PF00430">
    <property type="entry name" value="ATP-synt_B"/>
    <property type="match status" value="1"/>
</dbReference>
<dbReference type="InterPro" id="IPR050059">
    <property type="entry name" value="ATP_synthase_B_chain"/>
</dbReference>
<evidence type="ECO:0000256" key="6">
    <source>
        <dbReference type="ARBA" id="ARBA00022781"/>
    </source>
</evidence>
<evidence type="ECO:0000256" key="9">
    <source>
        <dbReference type="ARBA" id="ARBA00023136"/>
    </source>
</evidence>
<evidence type="ECO:0000313" key="19">
    <source>
        <dbReference type="Proteomes" id="UP000294796"/>
    </source>
</evidence>
<evidence type="ECO:0000256" key="17">
    <source>
        <dbReference type="SAM" id="Coils"/>
    </source>
</evidence>
<dbReference type="SUPFAM" id="SSF81573">
    <property type="entry name" value="F1F0 ATP synthase subunit B, membrane domain"/>
    <property type="match status" value="1"/>
</dbReference>
<evidence type="ECO:0000256" key="10">
    <source>
        <dbReference type="ARBA" id="ARBA00023310"/>
    </source>
</evidence>
<comment type="caution">
    <text evidence="18">The sequence shown here is derived from an EMBL/GenBank/DDBJ whole genome shotgun (WGS) entry which is preliminary data.</text>
</comment>
<dbReference type="CDD" id="cd06503">
    <property type="entry name" value="ATP-synt_Fo_b"/>
    <property type="match status" value="1"/>
</dbReference>
<dbReference type="NCBIfam" id="NF004411">
    <property type="entry name" value="PRK05759.1-2"/>
    <property type="match status" value="1"/>
</dbReference>
<comment type="subunit">
    <text evidence="15">F-type ATPases have 2 components, F(1) - the catalytic core - and F(0) - the membrane proton channel. F(1) has five subunits: alpha(3), beta(3), gamma(1), delta(1), epsilon(1). F(0) has three main subunits: a(1), b(2) and c(10-14). The alpha and beta chains form an alternating ring which encloses part of the gamma chain. F(1) is attached to F(0) by a central stalk formed by the gamma and epsilon chains, while a peripheral stalk is formed by the delta and b chains.</text>
</comment>
<evidence type="ECO:0000256" key="4">
    <source>
        <dbReference type="ARBA" id="ARBA00022547"/>
    </source>
</evidence>
<keyword evidence="5 15" id="KW-0812">Transmembrane</keyword>
<evidence type="ECO:0000256" key="5">
    <source>
        <dbReference type="ARBA" id="ARBA00022692"/>
    </source>
</evidence>
<dbReference type="InterPro" id="IPR005864">
    <property type="entry name" value="ATP_synth_F0_bsu_bac"/>
</dbReference>
<comment type="function">
    <text evidence="11 15">F(1)F(0) ATP synthase produces ATP from ADP in the presence of a proton or sodium gradient. F-type ATPases consist of two structural domains, F(1) containing the extramembraneous catalytic core and F(0) containing the membrane proton channel, linked together by a central stalk and a peripheral stalk. During catalysis, ATP synthesis in the catalytic domain of F(1) is coupled via a rotary mechanism of the central stalk subunits to proton translocation.</text>
</comment>
<evidence type="ECO:0000313" key="18">
    <source>
        <dbReference type="EMBL" id="TDK23203.1"/>
    </source>
</evidence>
<dbReference type="Proteomes" id="UP000294796">
    <property type="component" value="Unassembled WGS sequence"/>
</dbReference>
<proteinExistence type="inferred from homology"/>
<dbReference type="RefSeq" id="WP_133322195.1">
    <property type="nucleotide sequence ID" value="NZ_SMTF01000009.1"/>
</dbReference>
<dbReference type="OrthoDB" id="9788020at2"/>